<dbReference type="Proteomes" id="UP000886050">
    <property type="component" value="Unassembled WGS sequence"/>
</dbReference>
<keyword evidence="4" id="KW-0997">Cell inner membrane</keyword>
<reference evidence="10" key="1">
    <citation type="journal article" date="2020" name="mSystems">
        <title>Genome- and Community-Level Interaction Insights into Carbon Utilization and Element Cycling Functions of Hydrothermarchaeota in Hydrothermal Sediment.</title>
        <authorList>
            <person name="Zhou Z."/>
            <person name="Liu Y."/>
            <person name="Xu W."/>
            <person name="Pan J."/>
            <person name="Luo Z.H."/>
            <person name="Li M."/>
        </authorList>
    </citation>
    <scope>NUCLEOTIDE SEQUENCE [LARGE SCALE GENOMIC DNA]</scope>
    <source>
        <strain evidence="10">HyVt-96</strain>
    </source>
</reference>
<dbReference type="PRINTS" id="PR00812">
    <property type="entry name" value="BCTERIALGSPF"/>
</dbReference>
<feature type="transmembrane region" description="Helical" evidence="8">
    <location>
        <begin position="219"/>
        <end position="238"/>
    </location>
</feature>
<dbReference type="Gene3D" id="1.20.81.30">
    <property type="entry name" value="Type II secretion system (T2SS), domain F"/>
    <property type="match status" value="2"/>
</dbReference>
<evidence type="ECO:0000256" key="1">
    <source>
        <dbReference type="ARBA" id="ARBA00004429"/>
    </source>
</evidence>
<comment type="subcellular location">
    <subcellularLocation>
        <location evidence="1">Cell inner membrane</location>
        <topology evidence="1">Multi-pass membrane protein</topology>
    </subcellularLocation>
</comment>
<keyword evidence="6 8" id="KW-1133">Transmembrane helix</keyword>
<protein>
    <submittedName>
        <fullName evidence="10">Type II secretion system F family protein</fullName>
    </submittedName>
</protein>
<dbReference type="FunFam" id="1.20.81.30:FF:000001">
    <property type="entry name" value="Type II secretion system protein F"/>
    <property type="match status" value="2"/>
</dbReference>
<name>A0A7V5LU36_UNCW3</name>
<dbReference type="PANTHER" id="PTHR30012">
    <property type="entry name" value="GENERAL SECRETION PATHWAY PROTEIN"/>
    <property type="match status" value="1"/>
</dbReference>
<feature type="transmembrane region" description="Helical" evidence="8">
    <location>
        <begin position="372"/>
        <end position="396"/>
    </location>
</feature>
<proteinExistence type="inferred from homology"/>
<evidence type="ECO:0000256" key="3">
    <source>
        <dbReference type="ARBA" id="ARBA00022475"/>
    </source>
</evidence>
<gene>
    <name evidence="10" type="ORF">ENL43_02970</name>
</gene>
<dbReference type="InterPro" id="IPR018076">
    <property type="entry name" value="T2SS_GspF_dom"/>
</dbReference>
<evidence type="ECO:0000256" key="5">
    <source>
        <dbReference type="ARBA" id="ARBA00022692"/>
    </source>
</evidence>
<evidence type="ECO:0000256" key="8">
    <source>
        <dbReference type="SAM" id="Phobius"/>
    </source>
</evidence>
<feature type="domain" description="Type II secretion system protein GspF" evidence="9">
    <location>
        <begin position="66"/>
        <end position="189"/>
    </location>
</feature>
<keyword evidence="3" id="KW-1003">Cell membrane</keyword>
<dbReference type="InterPro" id="IPR003004">
    <property type="entry name" value="GspF/PilC"/>
</dbReference>
<feature type="transmembrane region" description="Helical" evidence="8">
    <location>
        <begin position="165"/>
        <end position="188"/>
    </location>
</feature>
<accession>A0A7V5LU36</accession>
<keyword evidence="5 8" id="KW-0812">Transmembrane</keyword>
<dbReference type="Pfam" id="PF00482">
    <property type="entry name" value="T2SSF"/>
    <property type="match status" value="2"/>
</dbReference>
<sequence length="400" mass="43890">MAVFSYVARDQAGKTRTGRMKGKSADEVASKLKAMGLSVVRVETVGRKGIRLPFFGSVGTRDLAIFSRQFAVMIEAGIPIVQALDILSEQTQKRHFRDVIRRVKEDVEGGKTLAESMKNHPKIFPHMLVQMVAVGETGGALGNTLKEVASYYEKMDSLKRKIKAAAAYPMVIFVVLIAVTTFLLVFIIPKFAQLYADVGAKLPTPTMIVIGISNILKRFFIHIVIVVAVLIFLFRRFVKTDAGKRMWDSLIMRMIIFGSLIRKVAIARFARTLGILLSSGVPIIESMEITARASGNKIIESAVLKARKMVSEGKNIGEPLRETGVFPAMVIHLITVGEQTGKLAEMLHRIADFYDDEVDTAVSGLASVLEPVMVVIMGVFVGAILISMYLPIFGLAGTIK</sequence>
<evidence type="ECO:0000313" key="10">
    <source>
        <dbReference type="EMBL" id="HHF53309.1"/>
    </source>
</evidence>
<evidence type="ECO:0000259" key="9">
    <source>
        <dbReference type="Pfam" id="PF00482"/>
    </source>
</evidence>
<dbReference type="AlphaFoldDB" id="A0A7V5LU36"/>
<evidence type="ECO:0000256" key="4">
    <source>
        <dbReference type="ARBA" id="ARBA00022519"/>
    </source>
</evidence>
<keyword evidence="7 8" id="KW-0472">Membrane</keyword>
<dbReference type="PANTHER" id="PTHR30012:SF0">
    <property type="entry name" value="TYPE II SECRETION SYSTEM PROTEIN F-RELATED"/>
    <property type="match status" value="1"/>
</dbReference>
<dbReference type="InterPro" id="IPR042094">
    <property type="entry name" value="T2SS_GspF_sf"/>
</dbReference>
<comment type="caution">
    <text evidence="10">The sequence shown here is derived from an EMBL/GenBank/DDBJ whole genome shotgun (WGS) entry which is preliminary data.</text>
</comment>
<dbReference type="EMBL" id="DRTX01000153">
    <property type="protein sequence ID" value="HHF53309.1"/>
    <property type="molecule type" value="Genomic_DNA"/>
</dbReference>
<feature type="domain" description="Type II secretion system protein GspF" evidence="9">
    <location>
        <begin position="269"/>
        <end position="391"/>
    </location>
</feature>
<evidence type="ECO:0000256" key="2">
    <source>
        <dbReference type="ARBA" id="ARBA00005745"/>
    </source>
</evidence>
<comment type="similarity">
    <text evidence="2">Belongs to the GSP F family.</text>
</comment>
<organism evidence="10">
    <name type="scientific">candidate division WOR-3 bacterium</name>
    <dbReference type="NCBI Taxonomy" id="2052148"/>
    <lineage>
        <taxon>Bacteria</taxon>
        <taxon>Bacteria division WOR-3</taxon>
    </lineage>
</organism>
<evidence type="ECO:0000256" key="7">
    <source>
        <dbReference type="ARBA" id="ARBA00023136"/>
    </source>
</evidence>
<dbReference type="GO" id="GO:0005886">
    <property type="term" value="C:plasma membrane"/>
    <property type="evidence" value="ECO:0007669"/>
    <property type="project" value="UniProtKB-SubCell"/>
</dbReference>
<evidence type="ECO:0000256" key="6">
    <source>
        <dbReference type="ARBA" id="ARBA00022989"/>
    </source>
</evidence>